<evidence type="ECO:0000256" key="1">
    <source>
        <dbReference type="ARBA" id="ARBA00004651"/>
    </source>
</evidence>
<feature type="transmembrane region" description="Helical" evidence="8">
    <location>
        <begin position="167"/>
        <end position="188"/>
    </location>
</feature>
<protein>
    <submittedName>
        <fullName evidence="9">Predicted permease</fullName>
    </submittedName>
</protein>
<proteinExistence type="inferred from homology"/>
<feature type="transmembrane region" description="Helical" evidence="8">
    <location>
        <begin position="66"/>
        <end position="86"/>
    </location>
</feature>
<feature type="transmembrane region" description="Helical" evidence="8">
    <location>
        <begin position="194"/>
        <end position="211"/>
    </location>
</feature>
<keyword evidence="6 8" id="KW-1133">Transmembrane helix</keyword>
<feature type="transmembrane region" description="Helical" evidence="8">
    <location>
        <begin position="37"/>
        <end position="54"/>
    </location>
</feature>
<keyword evidence="10" id="KW-1185">Reference proteome</keyword>
<dbReference type="PANTHER" id="PTHR36838:SF4">
    <property type="entry name" value="AUXIN EFFLUX CARRIER FAMILY PROTEIN"/>
    <property type="match status" value="1"/>
</dbReference>
<dbReference type="STRING" id="1137284.GCA_001418205_00757"/>
<keyword evidence="5 8" id="KW-0812">Transmembrane</keyword>
<comment type="similarity">
    <text evidence="2">Belongs to the auxin efflux carrier (TC 2.A.69) family.</text>
</comment>
<evidence type="ECO:0000313" key="9">
    <source>
        <dbReference type="EMBL" id="CUB02914.1"/>
    </source>
</evidence>
<dbReference type="Pfam" id="PF03547">
    <property type="entry name" value="Mem_trans"/>
    <property type="match status" value="1"/>
</dbReference>
<sequence length="308" mass="33016">MALFIAILPVFLLIIVGSLLQRWRFPFDGFWQGVDRLVYWCLFPALLFTKTSVIDFSNPMLMRYGVVLISALAVTAAMVLLMARLLSVSNPTATSMLQAAVRFNTFITLALADRLYGAEGLVFAALGAAVLIPSVNIFLVVTMVSMHGQTQQPLTKLISKELLKNPLIVAIALGLGLNALGWTPIPILSDMTQMLSQATLPLVLLAVGAGVRWTTIRAVGATFWLSATGRFVIFPSVVLVACYLLGIQGLAAYVALLFGIVPTATSAYALAKQLGGDADRMAAFITLQTAMSLVTVPLSITLAHSWLG</sequence>
<feature type="transmembrane region" description="Helical" evidence="8">
    <location>
        <begin position="283"/>
        <end position="307"/>
    </location>
</feature>
<name>A0A0K6III1_9GAMM</name>
<reference evidence="10" key="1">
    <citation type="submission" date="2015-08" db="EMBL/GenBank/DDBJ databases">
        <authorList>
            <person name="Varghese N."/>
        </authorList>
    </citation>
    <scope>NUCLEOTIDE SEQUENCE [LARGE SCALE GENOMIC DNA]</scope>
    <source>
        <strain evidence="10">JCM 18476</strain>
    </source>
</reference>
<evidence type="ECO:0000256" key="7">
    <source>
        <dbReference type="ARBA" id="ARBA00023136"/>
    </source>
</evidence>
<feature type="transmembrane region" description="Helical" evidence="8">
    <location>
        <begin position="252"/>
        <end position="271"/>
    </location>
</feature>
<gene>
    <name evidence="9" type="ORF">Ga0061065_102252</name>
</gene>
<dbReference type="AlphaFoldDB" id="A0A0K6III1"/>
<dbReference type="OrthoDB" id="9805563at2"/>
<evidence type="ECO:0000256" key="8">
    <source>
        <dbReference type="SAM" id="Phobius"/>
    </source>
</evidence>
<evidence type="ECO:0000256" key="4">
    <source>
        <dbReference type="ARBA" id="ARBA00022475"/>
    </source>
</evidence>
<evidence type="ECO:0000313" key="10">
    <source>
        <dbReference type="Proteomes" id="UP000182769"/>
    </source>
</evidence>
<accession>A0A0K6III1</accession>
<evidence type="ECO:0000256" key="3">
    <source>
        <dbReference type="ARBA" id="ARBA00022448"/>
    </source>
</evidence>
<evidence type="ECO:0000256" key="5">
    <source>
        <dbReference type="ARBA" id="ARBA00022692"/>
    </source>
</evidence>
<evidence type="ECO:0000256" key="6">
    <source>
        <dbReference type="ARBA" id="ARBA00022989"/>
    </source>
</evidence>
<dbReference type="Proteomes" id="UP000182769">
    <property type="component" value="Unassembled WGS sequence"/>
</dbReference>
<dbReference type="InterPro" id="IPR038770">
    <property type="entry name" value="Na+/solute_symporter_sf"/>
</dbReference>
<comment type="subcellular location">
    <subcellularLocation>
        <location evidence="1">Cell membrane</location>
        <topology evidence="1">Multi-pass membrane protein</topology>
    </subcellularLocation>
</comment>
<dbReference type="Gene3D" id="1.20.1530.20">
    <property type="match status" value="1"/>
</dbReference>
<dbReference type="EMBL" id="CYHG01000002">
    <property type="protein sequence ID" value="CUB02914.1"/>
    <property type="molecule type" value="Genomic_DNA"/>
</dbReference>
<dbReference type="GO" id="GO:0055085">
    <property type="term" value="P:transmembrane transport"/>
    <property type="evidence" value="ECO:0007669"/>
    <property type="project" value="InterPro"/>
</dbReference>
<dbReference type="RefSeq" id="WP_055461882.1">
    <property type="nucleotide sequence ID" value="NZ_CYHG01000002.1"/>
</dbReference>
<feature type="transmembrane region" description="Helical" evidence="8">
    <location>
        <begin position="223"/>
        <end position="246"/>
    </location>
</feature>
<organism evidence="9 10">
    <name type="scientific">Marinomonas fungiae</name>
    <dbReference type="NCBI Taxonomy" id="1137284"/>
    <lineage>
        <taxon>Bacteria</taxon>
        <taxon>Pseudomonadati</taxon>
        <taxon>Pseudomonadota</taxon>
        <taxon>Gammaproteobacteria</taxon>
        <taxon>Oceanospirillales</taxon>
        <taxon>Oceanospirillaceae</taxon>
        <taxon>Marinomonas</taxon>
    </lineage>
</organism>
<keyword evidence="7 8" id="KW-0472">Membrane</keyword>
<keyword evidence="3" id="KW-0813">Transport</keyword>
<feature type="transmembrane region" description="Helical" evidence="8">
    <location>
        <begin position="121"/>
        <end position="146"/>
    </location>
</feature>
<dbReference type="InterPro" id="IPR004776">
    <property type="entry name" value="Mem_transp_PIN-like"/>
</dbReference>
<dbReference type="PANTHER" id="PTHR36838">
    <property type="entry name" value="AUXIN EFFLUX CARRIER FAMILY PROTEIN"/>
    <property type="match status" value="1"/>
</dbReference>
<dbReference type="GO" id="GO:0005886">
    <property type="term" value="C:plasma membrane"/>
    <property type="evidence" value="ECO:0007669"/>
    <property type="project" value="UniProtKB-SubCell"/>
</dbReference>
<keyword evidence="4" id="KW-1003">Cell membrane</keyword>
<evidence type="ECO:0000256" key="2">
    <source>
        <dbReference type="ARBA" id="ARBA00010145"/>
    </source>
</evidence>